<dbReference type="CDD" id="cd04269">
    <property type="entry name" value="ZnMc_adamalysin_II_like"/>
    <property type="match status" value="1"/>
</dbReference>
<gene>
    <name evidence="20" type="primary">adam28</name>
</gene>
<evidence type="ECO:0000259" key="17">
    <source>
        <dbReference type="PROSITE" id="PS50214"/>
    </source>
</evidence>
<evidence type="ECO:0000313" key="19">
    <source>
        <dbReference type="Proteomes" id="UP000504632"/>
    </source>
</evidence>
<dbReference type="InterPro" id="IPR000742">
    <property type="entry name" value="EGF"/>
</dbReference>
<dbReference type="PROSITE" id="PS00427">
    <property type="entry name" value="DISINTEGRIN_1"/>
    <property type="match status" value="1"/>
</dbReference>
<dbReference type="InterPro" id="IPR002870">
    <property type="entry name" value="Peptidase_M12B_N"/>
</dbReference>
<dbReference type="PROSITE" id="PS50214">
    <property type="entry name" value="DISINTEGRIN_2"/>
    <property type="match status" value="1"/>
</dbReference>
<dbReference type="GO" id="GO:0046872">
    <property type="term" value="F:metal ion binding"/>
    <property type="evidence" value="ECO:0007669"/>
    <property type="project" value="UniProtKB-KW"/>
</dbReference>
<evidence type="ECO:0000256" key="7">
    <source>
        <dbReference type="ARBA" id="ARBA00022989"/>
    </source>
</evidence>
<keyword evidence="5" id="KW-0378">Hydrolase</keyword>
<dbReference type="FunFam" id="3.40.390.10:FF:000002">
    <property type="entry name" value="Disintegrin and metalloproteinase domain-containing protein 22"/>
    <property type="match status" value="1"/>
</dbReference>
<reference evidence="20" key="1">
    <citation type="submission" date="2025-08" db="UniProtKB">
        <authorList>
            <consortium name="RefSeq"/>
        </authorList>
    </citation>
    <scope>IDENTIFICATION</scope>
</reference>
<evidence type="ECO:0000256" key="14">
    <source>
        <dbReference type="SAM" id="Phobius"/>
    </source>
</evidence>
<dbReference type="InterPro" id="IPR018358">
    <property type="entry name" value="Disintegrin_CS"/>
</dbReference>
<comment type="cofactor">
    <cofactor evidence="1">
        <name>Zn(2+)</name>
        <dbReference type="ChEBI" id="CHEBI:29105"/>
    </cofactor>
</comment>
<evidence type="ECO:0000256" key="15">
    <source>
        <dbReference type="SAM" id="SignalP"/>
    </source>
</evidence>
<dbReference type="SMART" id="SM00050">
    <property type="entry name" value="DISIN"/>
    <property type="match status" value="1"/>
</dbReference>
<dbReference type="InParanoid" id="A0A6J2WTT2"/>
<keyword evidence="19" id="KW-1185">Reference proteome</keyword>
<protein>
    <submittedName>
        <fullName evidence="20">Disintegrin and metalloproteinase domain-containing protein 28</fullName>
    </submittedName>
</protein>
<evidence type="ECO:0000256" key="6">
    <source>
        <dbReference type="ARBA" id="ARBA00022833"/>
    </source>
</evidence>
<dbReference type="Pfam" id="PF01421">
    <property type="entry name" value="Reprolysin"/>
    <property type="match status" value="1"/>
</dbReference>
<feature type="disulfide bond" evidence="12">
    <location>
        <begin position="350"/>
        <end position="374"/>
    </location>
</feature>
<dbReference type="GO" id="GO:0005886">
    <property type="term" value="C:plasma membrane"/>
    <property type="evidence" value="ECO:0007669"/>
    <property type="project" value="TreeGrafter"/>
</dbReference>
<comment type="subcellular location">
    <subcellularLocation>
        <location evidence="2">Membrane</location>
        <topology evidence="2">Single-pass type I membrane protein</topology>
    </subcellularLocation>
</comment>
<feature type="disulfide bond" evidence="11">
    <location>
        <begin position="642"/>
        <end position="651"/>
    </location>
</feature>
<dbReference type="Proteomes" id="UP000504632">
    <property type="component" value="Chromosome 14"/>
</dbReference>
<dbReference type="OrthoDB" id="5951731at2759"/>
<proteinExistence type="predicted"/>
<feature type="domain" description="Peptidase M12B" evidence="18">
    <location>
        <begin position="200"/>
        <end position="395"/>
    </location>
</feature>
<feature type="binding site" evidence="12">
    <location>
        <position position="335"/>
    </location>
    <ligand>
        <name>Zn(2+)</name>
        <dbReference type="ChEBI" id="CHEBI:29105"/>
        <note>catalytic</note>
    </ligand>
</feature>
<dbReference type="PROSITE" id="PS01186">
    <property type="entry name" value="EGF_2"/>
    <property type="match status" value="1"/>
</dbReference>
<feature type="active site" evidence="12">
    <location>
        <position position="336"/>
    </location>
</feature>
<dbReference type="RefSeq" id="XP_030647675.1">
    <property type="nucleotide sequence ID" value="XM_030791815.1"/>
</dbReference>
<dbReference type="SUPFAM" id="SSF55486">
    <property type="entry name" value="Metalloproteases ('zincins'), catalytic domain"/>
    <property type="match status" value="1"/>
</dbReference>
<keyword evidence="8 14" id="KW-0472">Membrane</keyword>
<dbReference type="Gene3D" id="4.10.70.10">
    <property type="entry name" value="Disintegrin domain"/>
    <property type="match status" value="1"/>
</dbReference>
<dbReference type="InterPro" id="IPR006586">
    <property type="entry name" value="ADAM_Cys-rich"/>
</dbReference>
<dbReference type="SMART" id="SM00608">
    <property type="entry name" value="ACR"/>
    <property type="match status" value="1"/>
</dbReference>
<keyword evidence="4 12" id="KW-0479">Metal-binding</keyword>
<sequence length="765" mass="84219">MASKPLLLWIFTLLLLLPPSGTHTLELDGVKIHAVVRPVRLHSQHKRDLEPSRPDVVKYAMKLDGKDIEMHLERNTGLLTKDYSETQYTENGARITTTPKDLDHCYYQGKISNDEESIVSMSTCDGLRGYFQTAEQRYLIEPLSEDGEGDHAVLKFDDANNETKTCGVTNTTWEGVDSLPPRTSKSRSRASQPTLLQQQKYIELYLVADTREFKKMDSDENKLRKRMFEIVNYVNAVYRPLNTFIALTGLAVWKQQDMISVTSSAGANLDKFTEWRNSELVKVKRHDNAHLISAIDFDGATVGLAYIGTLCGSHSTGVVQDHNPRAIAVGATLSHEMGHNLGMNHDSGGCVCPAASCIMAAALSYSVPREFSSCSTQSYEKFLDTRNPECILNKPDRNSLVSPPVCGNGFQEKGEECDCGTLQECTNPCCNATTCKLTDGSECAAGDCCQDCKLAPPTLECRAKHDECDLAEYCTGKSAQCPEDVFSVNGIPCQNGKGYCYNGQCPQLADQCVKMWGGTAEVADKSCFQQNKRGLYYAFCKRTKDQYIPCQSQDIMCGKLFCKNGNSNPNYGRMVMFNNCKATFYSDSDNDFGQVDSGTKCGDGKVCSQNECVDLETAYRATNCSAKCKGHGVCNHKLQCQCEPGWLPPNCDRKEDHPLPSGGVIAIAVIACLLVLAGLIIVGVLLWKRRKAAPSSTGHRMQKKGYAVNNARFNAPHQTPSNQSPSTTIRPKGPPPPPPASKTSRPLHQNFVEARKALRPPPPRV</sequence>
<dbReference type="PANTHER" id="PTHR11905:SF32">
    <property type="entry name" value="DISINTEGRIN AND METALLOPROTEINASE DOMAIN-CONTAINING PROTEIN 28"/>
    <property type="match status" value="1"/>
</dbReference>
<dbReference type="Pfam" id="PF01562">
    <property type="entry name" value="Pep_M12B_propep"/>
    <property type="match status" value="1"/>
</dbReference>
<name>A0A6J2WTT2_CHACN</name>
<evidence type="ECO:0000256" key="4">
    <source>
        <dbReference type="ARBA" id="ARBA00022723"/>
    </source>
</evidence>
<feature type="transmembrane region" description="Helical" evidence="14">
    <location>
        <begin position="663"/>
        <end position="687"/>
    </location>
</feature>
<evidence type="ECO:0000259" key="16">
    <source>
        <dbReference type="PROSITE" id="PS50026"/>
    </source>
</evidence>
<evidence type="ECO:0000256" key="13">
    <source>
        <dbReference type="SAM" id="MobiDB-lite"/>
    </source>
</evidence>
<keyword evidence="6 12" id="KW-0862">Zinc</keyword>
<dbReference type="GO" id="GO:0004222">
    <property type="term" value="F:metalloendopeptidase activity"/>
    <property type="evidence" value="ECO:0007669"/>
    <property type="project" value="InterPro"/>
</dbReference>
<feature type="binding site" evidence="12">
    <location>
        <position position="345"/>
    </location>
    <ligand>
        <name>Zn(2+)</name>
        <dbReference type="ChEBI" id="CHEBI:29105"/>
        <note>catalytic</note>
    </ligand>
</feature>
<evidence type="ECO:0000256" key="8">
    <source>
        <dbReference type="ARBA" id="ARBA00023136"/>
    </source>
</evidence>
<feature type="chain" id="PRO_5027065025" evidence="15">
    <location>
        <begin position="23"/>
        <end position="765"/>
    </location>
</feature>
<feature type="domain" description="Disintegrin" evidence="17">
    <location>
        <begin position="403"/>
        <end position="489"/>
    </location>
</feature>
<keyword evidence="3 14" id="KW-0812">Transmembrane</keyword>
<feature type="disulfide bond" evidence="12">
    <location>
        <begin position="352"/>
        <end position="357"/>
    </location>
</feature>
<dbReference type="GO" id="GO:0006508">
    <property type="term" value="P:proteolysis"/>
    <property type="evidence" value="ECO:0007669"/>
    <property type="project" value="InterPro"/>
</dbReference>
<organism evidence="19 20">
    <name type="scientific">Chanos chanos</name>
    <name type="common">Milkfish</name>
    <name type="synonym">Mugil chanos</name>
    <dbReference type="NCBI Taxonomy" id="29144"/>
    <lineage>
        <taxon>Eukaryota</taxon>
        <taxon>Metazoa</taxon>
        <taxon>Chordata</taxon>
        <taxon>Craniata</taxon>
        <taxon>Vertebrata</taxon>
        <taxon>Euteleostomi</taxon>
        <taxon>Actinopterygii</taxon>
        <taxon>Neopterygii</taxon>
        <taxon>Teleostei</taxon>
        <taxon>Ostariophysi</taxon>
        <taxon>Gonorynchiformes</taxon>
        <taxon>Chanidae</taxon>
        <taxon>Chanos</taxon>
    </lineage>
</organism>
<dbReference type="FunFam" id="4.10.70.10:FF:000001">
    <property type="entry name" value="Disintegrin and metalloproteinase domain-containing protein 22"/>
    <property type="match status" value="1"/>
</dbReference>
<dbReference type="Pfam" id="PF00200">
    <property type="entry name" value="Disintegrin"/>
    <property type="match status" value="1"/>
</dbReference>
<evidence type="ECO:0000256" key="3">
    <source>
        <dbReference type="ARBA" id="ARBA00022692"/>
    </source>
</evidence>
<keyword evidence="20" id="KW-0482">Metalloprotease</keyword>
<dbReference type="GeneID" id="115827918"/>
<feature type="binding site" evidence="12">
    <location>
        <position position="339"/>
    </location>
    <ligand>
        <name>Zn(2+)</name>
        <dbReference type="ChEBI" id="CHEBI:29105"/>
        <note>catalytic</note>
    </ligand>
</feature>
<evidence type="ECO:0000256" key="10">
    <source>
        <dbReference type="PROSITE-ProRule" id="PRU00068"/>
    </source>
</evidence>
<keyword evidence="9 11" id="KW-1015">Disulfide bond</keyword>
<feature type="disulfide bond" evidence="11">
    <location>
        <begin position="624"/>
        <end position="634"/>
    </location>
</feature>
<keyword evidence="11" id="KW-0245">EGF-like domain</keyword>
<evidence type="ECO:0000313" key="20">
    <source>
        <dbReference type="RefSeq" id="XP_030647675.1"/>
    </source>
</evidence>
<comment type="caution">
    <text evidence="11">Lacks conserved residue(s) required for the propagation of feature annotation.</text>
</comment>
<evidence type="ECO:0000256" key="9">
    <source>
        <dbReference type="ARBA" id="ARBA00023157"/>
    </source>
</evidence>
<evidence type="ECO:0000259" key="18">
    <source>
        <dbReference type="PROSITE" id="PS50215"/>
    </source>
</evidence>
<dbReference type="PANTHER" id="PTHR11905">
    <property type="entry name" value="ADAM A DISINTEGRIN AND METALLOPROTEASE DOMAIN"/>
    <property type="match status" value="1"/>
</dbReference>
<dbReference type="PRINTS" id="PR00289">
    <property type="entry name" value="DISINTEGRIN"/>
</dbReference>
<evidence type="ECO:0000256" key="1">
    <source>
        <dbReference type="ARBA" id="ARBA00001947"/>
    </source>
</evidence>
<dbReference type="InterPro" id="IPR024079">
    <property type="entry name" value="MetalloPept_cat_dom_sf"/>
</dbReference>
<keyword evidence="20" id="KW-0645">Protease</keyword>
<dbReference type="SUPFAM" id="SSF57552">
    <property type="entry name" value="Blood coagulation inhibitor (disintegrin)"/>
    <property type="match status" value="1"/>
</dbReference>
<feature type="signal peptide" evidence="15">
    <location>
        <begin position="1"/>
        <end position="22"/>
    </location>
</feature>
<dbReference type="AlphaFoldDB" id="A0A6J2WTT2"/>
<dbReference type="CTD" id="10863"/>
<dbReference type="PROSITE" id="PS50215">
    <property type="entry name" value="ADAM_MEPRO"/>
    <property type="match status" value="1"/>
</dbReference>
<evidence type="ECO:0000256" key="5">
    <source>
        <dbReference type="ARBA" id="ARBA00022801"/>
    </source>
</evidence>
<dbReference type="PROSITE" id="PS50026">
    <property type="entry name" value="EGF_3"/>
    <property type="match status" value="1"/>
</dbReference>
<dbReference type="InterPro" id="IPR001762">
    <property type="entry name" value="Disintegrin_dom"/>
</dbReference>
<dbReference type="InterPro" id="IPR036436">
    <property type="entry name" value="Disintegrin_dom_sf"/>
</dbReference>
<keyword evidence="15" id="KW-0732">Signal</keyword>
<feature type="disulfide bond" evidence="10">
    <location>
        <begin position="461"/>
        <end position="481"/>
    </location>
</feature>
<dbReference type="Gene3D" id="3.40.390.10">
    <property type="entry name" value="Collagenase (Catalytic Domain)"/>
    <property type="match status" value="1"/>
</dbReference>
<accession>A0A6J2WTT2</accession>
<feature type="domain" description="EGF-like" evidence="16">
    <location>
        <begin position="620"/>
        <end position="652"/>
    </location>
</feature>
<dbReference type="Pfam" id="PF08516">
    <property type="entry name" value="ADAM_CR"/>
    <property type="match status" value="1"/>
</dbReference>
<feature type="region of interest" description="Disordered" evidence="13">
    <location>
        <begin position="713"/>
        <end position="765"/>
    </location>
</feature>
<dbReference type="InterPro" id="IPR001590">
    <property type="entry name" value="Peptidase_M12B"/>
</dbReference>
<evidence type="ECO:0000256" key="12">
    <source>
        <dbReference type="PROSITE-ProRule" id="PRU00276"/>
    </source>
</evidence>
<dbReference type="InterPro" id="IPR034027">
    <property type="entry name" value="Reprolysin_adamalysin"/>
</dbReference>
<evidence type="ECO:0000256" key="11">
    <source>
        <dbReference type="PROSITE-ProRule" id="PRU00076"/>
    </source>
</evidence>
<evidence type="ECO:0000256" key="2">
    <source>
        <dbReference type="ARBA" id="ARBA00004479"/>
    </source>
</evidence>
<keyword evidence="7 14" id="KW-1133">Transmembrane helix</keyword>